<protein>
    <submittedName>
        <fullName evidence="1">Uncharacterized protein</fullName>
    </submittedName>
</protein>
<accession>A0A6I8M3U2</accession>
<proteinExistence type="predicted"/>
<evidence type="ECO:0000313" key="1">
    <source>
        <dbReference type="EMBL" id="VVJ23412.1"/>
    </source>
</evidence>
<keyword evidence="2" id="KW-1185">Reference proteome</keyword>
<dbReference type="EMBL" id="CABVGP010000003">
    <property type="protein sequence ID" value="VVJ23412.1"/>
    <property type="molecule type" value="Genomic_DNA"/>
</dbReference>
<gene>
    <name evidence="1" type="ORF">AA23TX_08309</name>
</gene>
<organism evidence="1 2">
    <name type="scientific">Amycolatopsis camponoti</name>
    <dbReference type="NCBI Taxonomy" id="2606593"/>
    <lineage>
        <taxon>Bacteria</taxon>
        <taxon>Bacillati</taxon>
        <taxon>Actinomycetota</taxon>
        <taxon>Actinomycetes</taxon>
        <taxon>Pseudonocardiales</taxon>
        <taxon>Pseudonocardiaceae</taxon>
        <taxon>Amycolatopsis</taxon>
    </lineage>
</organism>
<dbReference type="Proteomes" id="UP000399805">
    <property type="component" value="Unassembled WGS sequence"/>
</dbReference>
<sequence length="100" mass="10242">MLTRALRTARRLFAGPLGAAFVAGRPLGRSTAARVAPGRCATLCRITAGSARSLFSGPGGAGVFSRPRARLGTARCIWLLAGPGAVAVVVHEWASQTGAR</sequence>
<name>A0A6I8M3U2_9PSEU</name>
<dbReference type="AlphaFoldDB" id="A0A6I8M3U2"/>
<evidence type="ECO:0000313" key="2">
    <source>
        <dbReference type="Proteomes" id="UP000399805"/>
    </source>
</evidence>
<reference evidence="1 2" key="1">
    <citation type="submission" date="2019-09" db="EMBL/GenBank/DDBJ databases">
        <authorList>
            <person name="Leyn A S."/>
        </authorList>
    </citation>
    <scope>NUCLEOTIDE SEQUENCE [LARGE SCALE GENOMIC DNA]</scope>
    <source>
        <strain evidence="1">AA231_1</strain>
    </source>
</reference>